<name>A0AAV0EGL0_9ASTE</name>
<protein>
    <submittedName>
        <fullName evidence="2">Uncharacterized protein</fullName>
    </submittedName>
</protein>
<organism evidence="2 3">
    <name type="scientific">Cuscuta epithymum</name>
    <dbReference type="NCBI Taxonomy" id="186058"/>
    <lineage>
        <taxon>Eukaryota</taxon>
        <taxon>Viridiplantae</taxon>
        <taxon>Streptophyta</taxon>
        <taxon>Embryophyta</taxon>
        <taxon>Tracheophyta</taxon>
        <taxon>Spermatophyta</taxon>
        <taxon>Magnoliopsida</taxon>
        <taxon>eudicotyledons</taxon>
        <taxon>Gunneridae</taxon>
        <taxon>Pentapetalae</taxon>
        <taxon>asterids</taxon>
        <taxon>lamiids</taxon>
        <taxon>Solanales</taxon>
        <taxon>Convolvulaceae</taxon>
        <taxon>Cuscuteae</taxon>
        <taxon>Cuscuta</taxon>
        <taxon>Cuscuta subgen. Cuscuta</taxon>
    </lineage>
</organism>
<evidence type="ECO:0000313" key="3">
    <source>
        <dbReference type="Proteomes" id="UP001152523"/>
    </source>
</evidence>
<reference evidence="2" key="1">
    <citation type="submission" date="2022-07" db="EMBL/GenBank/DDBJ databases">
        <authorList>
            <person name="Macas J."/>
            <person name="Novak P."/>
            <person name="Neumann P."/>
        </authorList>
    </citation>
    <scope>NUCLEOTIDE SEQUENCE</scope>
</reference>
<evidence type="ECO:0000313" key="2">
    <source>
        <dbReference type="EMBL" id="CAH9121227.1"/>
    </source>
</evidence>
<evidence type="ECO:0000256" key="1">
    <source>
        <dbReference type="SAM" id="Phobius"/>
    </source>
</evidence>
<keyword evidence="1" id="KW-1133">Transmembrane helix</keyword>
<keyword evidence="3" id="KW-1185">Reference proteome</keyword>
<keyword evidence="1" id="KW-0472">Membrane</keyword>
<dbReference type="EMBL" id="CAMAPF010000920">
    <property type="protein sequence ID" value="CAH9121227.1"/>
    <property type="molecule type" value="Genomic_DNA"/>
</dbReference>
<feature type="transmembrane region" description="Helical" evidence="1">
    <location>
        <begin position="20"/>
        <end position="39"/>
    </location>
</feature>
<gene>
    <name evidence="2" type="ORF">CEPIT_LOCUS23539</name>
</gene>
<comment type="caution">
    <text evidence="2">The sequence shown here is derived from an EMBL/GenBank/DDBJ whole genome shotgun (WGS) entry which is preliminary data.</text>
</comment>
<sequence length="65" mass="7605">MLLSFTPSIPPLRIPRRLQGVKHAIVSFFFSIIAAWALLKLYYLLKLMEVGSNGEARFNYSFWER</sequence>
<dbReference type="Proteomes" id="UP001152523">
    <property type="component" value="Unassembled WGS sequence"/>
</dbReference>
<accession>A0AAV0EGL0</accession>
<keyword evidence="1" id="KW-0812">Transmembrane</keyword>
<proteinExistence type="predicted"/>
<dbReference type="AlphaFoldDB" id="A0AAV0EGL0"/>